<feature type="region of interest" description="Disordered" evidence="1">
    <location>
        <begin position="520"/>
        <end position="540"/>
    </location>
</feature>
<organism evidence="3 4">
    <name type="scientific">Bradyrhizobium yuanmingense</name>
    <dbReference type="NCBI Taxonomy" id="108015"/>
    <lineage>
        <taxon>Bacteria</taxon>
        <taxon>Pseudomonadati</taxon>
        <taxon>Pseudomonadota</taxon>
        <taxon>Alphaproteobacteria</taxon>
        <taxon>Hyphomicrobiales</taxon>
        <taxon>Nitrobacteraceae</taxon>
        <taxon>Bradyrhizobium</taxon>
    </lineage>
</organism>
<dbReference type="Gene3D" id="1.20.1260.10">
    <property type="match status" value="1"/>
</dbReference>
<gene>
    <name evidence="3" type="ORF">GA0061099_10683</name>
</gene>
<protein>
    <submittedName>
        <fullName evidence="3">Ferritin-like</fullName>
    </submittedName>
</protein>
<dbReference type="RefSeq" id="WP_074448671.1">
    <property type="nucleotide sequence ID" value="NZ_FMAE01000068.1"/>
</dbReference>
<dbReference type="AlphaFoldDB" id="A0A1C3XMK4"/>
<dbReference type="Proteomes" id="UP000183174">
    <property type="component" value="Unassembled WGS sequence"/>
</dbReference>
<evidence type="ECO:0000313" key="4">
    <source>
        <dbReference type="Proteomes" id="UP000183174"/>
    </source>
</evidence>
<accession>A0A1C3XMK4</accession>
<dbReference type="Pfam" id="PF12902">
    <property type="entry name" value="Ferritin-like"/>
    <property type="match status" value="1"/>
</dbReference>
<feature type="domain" description="Iminophenyl-pyruvate dimer synthase" evidence="2">
    <location>
        <begin position="18"/>
        <end position="265"/>
    </location>
</feature>
<evidence type="ECO:0000313" key="3">
    <source>
        <dbReference type="EMBL" id="SCB53503.1"/>
    </source>
</evidence>
<evidence type="ECO:0000256" key="1">
    <source>
        <dbReference type="SAM" id="MobiDB-lite"/>
    </source>
</evidence>
<dbReference type="InterPro" id="IPR012347">
    <property type="entry name" value="Ferritin-like"/>
</dbReference>
<evidence type="ECO:0000259" key="2">
    <source>
        <dbReference type="Pfam" id="PF12902"/>
    </source>
</evidence>
<dbReference type="EMBL" id="FMAE01000068">
    <property type="protein sequence ID" value="SCB53503.1"/>
    <property type="molecule type" value="Genomic_DNA"/>
</dbReference>
<dbReference type="InterPro" id="IPR026820">
    <property type="entry name" value="VioB/RebD_dom"/>
</dbReference>
<name>A0A1C3XMK4_9BRAD</name>
<proteinExistence type="predicted"/>
<sequence>MPTHDPPLAPRDEAAFLLHIAAEIEHALMVQYLYSAYSLNPNAIGLSPSQSAQVADWKRTILAIAKEEMAHFISVQNILISLGLPLNFERDSYPFRSQFYPFEFKLEPLTIRRRKSIKAAVKASKGDAEKIAAALFSASLNRYIAAEMPALNLISDAERALVETLTHGEQVNRVGKLYERLLDLFDAGPTAGLRDSDFDGERLDAQGYDSEWGGKDQSTISFHALVRPVRTRAEARALLTEIAEQGEGHQEGAVTSHFQRFLTIFKQLEQFSPTQVYLHSIATNPTTSELATEATIIANPRTRRWAQLLNLRYRLLLGYLWHFLSLGGELFTDVGDRTPHGWLVIATFMEMSNLKAISELLVGLDLDAPGGPKAGPTFELPYGLALPDREKDRWRRHIDVLTTARALADQLQKSIAPAADSEAAMLVALAERDDKSLADLEELRKGNHPLAATGFAKVRQILDEGLRGFPLAQLAHSEFWRVDDETKLRDVAGFPPLRPGDGANSNIIKALKGEAPFGADLGTPGGALPAHASRASADRS</sequence>
<reference evidence="3 4" key="1">
    <citation type="submission" date="2016-08" db="EMBL/GenBank/DDBJ databases">
        <authorList>
            <person name="Seilhamer J.J."/>
        </authorList>
    </citation>
    <scope>NUCLEOTIDE SEQUENCE [LARGE SCALE GENOMIC DNA]</scope>
    <source>
        <strain evidence="3 4">CCBAU 10071</strain>
    </source>
</reference>